<organism evidence="1 2">
    <name type="scientific">Snodgrassella alvi</name>
    <dbReference type="NCBI Taxonomy" id="1196083"/>
    <lineage>
        <taxon>Bacteria</taxon>
        <taxon>Pseudomonadati</taxon>
        <taxon>Pseudomonadota</taxon>
        <taxon>Betaproteobacteria</taxon>
        <taxon>Neisseriales</taxon>
        <taxon>Neisseriaceae</taxon>
        <taxon>Snodgrassella</taxon>
    </lineage>
</organism>
<reference evidence="1 2" key="1">
    <citation type="journal article" date="2017" name="MBio">
        <title>Type VI secretion-mediated competition in the bee gut microbiome.</title>
        <authorList>
            <person name="Steele M.I."/>
            <person name="Kwong W.K."/>
            <person name="Powell J.E."/>
            <person name="Whiteley M."/>
            <person name="Moran N.A."/>
        </authorList>
    </citation>
    <scope>NUCLEOTIDE SEQUENCE [LARGE SCALE GENOMIC DNA]</scope>
    <source>
        <strain evidence="1 2">HK3</strain>
    </source>
</reference>
<protein>
    <submittedName>
        <fullName evidence="1">Uncharacterized protein</fullName>
    </submittedName>
</protein>
<gene>
    <name evidence="1" type="ORF">BHC57_11820</name>
</gene>
<name>A0A855FWR6_9NEIS</name>
<dbReference type="Proteomes" id="UP000230463">
    <property type="component" value="Unassembled WGS sequence"/>
</dbReference>
<evidence type="ECO:0000313" key="2">
    <source>
        <dbReference type="Proteomes" id="UP000230463"/>
    </source>
</evidence>
<comment type="caution">
    <text evidence="1">The sequence shown here is derived from an EMBL/GenBank/DDBJ whole genome shotgun (WGS) entry which is preliminary data.</text>
</comment>
<evidence type="ECO:0000313" key="1">
    <source>
        <dbReference type="EMBL" id="PIT58527.1"/>
    </source>
</evidence>
<dbReference type="EMBL" id="MEIU01000074">
    <property type="protein sequence ID" value="PIT58527.1"/>
    <property type="molecule type" value="Genomic_DNA"/>
</dbReference>
<dbReference type="AlphaFoldDB" id="A0A855FWR6"/>
<proteinExistence type="predicted"/>
<accession>A0A855FWR6</accession>
<sequence>MVKTLFYLKLIKQEYYYPLPIFKSNADSRLPHINIPIPDHHVYNMRMKHQYMFQAALQLPVHTHK</sequence>